<gene>
    <name evidence="1" type="ORF">DFR58_10535</name>
</gene>
<accession>A0A369BCH6</accession>
<dbReference type="PANTHER" id="PTHR43885:SF1">
    <property type="entry name" value="SUPERFAMILY HYDROLASE, PUTATIVE (AFU_ORTHOLOGUE AFUA_4G13290)-RELATED"/>
    <property type="match status" value="1"/>
</dbReference>
<reference evidence="1 2" key="1">
    <citation type="submission" date="2018-07" db="EMBL/GenBank/DDBJ databases">
        <title>Genomic Encyclopedia of Type Strains, Phase IV (KMG-IV): sequencing the most valuable type-strain genomes for metagenomic binning, comparative biology and taxonomic classification.</title>
        <authorList>
            <person name="Goeker M."/>
        </authorList>
    </citation>
    <scope>NUCLEOTIDE SEQUENCE [LARGE SCALE GENOMIC DNA]</scope>
    <source>
        <strain evidence="1 2">DSM 27016</strain>
    </source>
</reference>
<organism evidence="1 2">
    <name type="scientific">Anaerobacterium chartisolvens</name>
    <dbReference type="NCBI Taxonomy" id="1297424"/>
    <lineage>
        <taxon>Bacteria</taxon>
        <taxon>Bacillati</taxon>
        <taxon>Bacillota</taxon>
        <taxon>Clostridia</taxon>
        <taxon>Eubacteriales</taxon>
        <taxon>Oscillospiraceae</taxon>
        <taxon>Anaerobacterium</taxon>
    </lineage>
</organism>
<dbReference type="SFLD" id="SFLDS00003">
    <property type="entry name" value="Haloacid_Dehalogenase"/>
    <property type="match status" value="1"/>
</dbReference>
<evidence type="ECO:0000313" key="2">
    <source>
        <dbReference type="Proteomes" id="UP000253034"/>
    </source>
</evidence>
<dbReference type="Gene3D" id="3.40.50.1000">
    <property type="entry name" value="HAD superfamily/HAD-like"/>
    <property type="match status" value="1"/>
</dbReference>
<keyword evidence="1" id="KW-0378">Hydrolase</keyword>
<sequence length="225" mass="25066">MRNVLLVWDIDGTLIQAGGLGKNAMDKAFLDMYGIKEAFRTVNMAGAIDGTIIKDVFSVHGIEDKDPSLFCERYCEYLAENISSLNNDITAPGISSLLSAISEMKHVFNALGTGNMEKAARIKLSCNNLNRYFPVGGFGNIEMERWKVIRQAVQNSKQHFGVDFKNEDIYIIGDTPKDIECGKKLKVKSIAVATGWHSYEELCAHQPDYLFRDLTDAGGFLEILE</sequence>
<dbReference type="GO" id="GO:0016787">
    <property type="term" value="F:hydrolase activity"/>
    <property type="evidence" value="ECO:0007669"/>
    <property type="project" value="UniProtKB-KW"/>
</dbReference>
<keyword evidence="2" id="KW-1185">Reference proteome</keyword>
<dbReference type="SFLD" id="SFLDG01129">
    <property type="entry name" value="C1.5:_HAD__Beta-PGM__Phosphata"/>
    <property type="match status" value="1"/>
</dbReference>
<dbReference type="Gene3D" id="1.10.150.240">
    <property type="entry name" value="Putative phosphatase, domain 2"/>
    <property type="match status" value="1"/>
</dbReference>
<dbReference type="InterPro" id="IPR036412">
    <property type="entry name" value="HAD-like_sf"/>
</dbReference>
<dbReference type="AlphaFoldDB" id="A0A369BCH6"/>
<dbReference type="OrthoDB" id="9781769at2"/>
<dbReference type="InterPro" id="IPR023214">
    <property type="entry name" value="HAD_sf"/>
</dbReference>
<evidence type="ECO:0000313" key="1">
    <source>
        <dbReference type="EMBL" id="RCX18276.1"/>
    </source>
</evidence>
<dbReference type="EMBL" id="QPJT01000005">
    <property type="protein sequence ID" value="RCX18276.1"/>
    <property type="molecule type" value="Genomic_DNA"/>
</dbReference>
<comment type="caution">
    <text evidence="1">The sequence shown here is derived from an EMBL/GenBank/DDBJ whole genome shotgun (WGS) entry which is preliminary data.</text>
</comment>
<protein>
    <submittedName>
        <fullName evidence="1">Phosphoglycolate phosphatase-like HAD superfamily hydrolase</fullName>
    </submittedName>
</protein>
<proteinExistence type="predicted"/>
<dbReference type="SUPFAM" id="SSF56784">
    <property type="entry name" value="HAD-like"/>
    <property type="match status" value="1"/>
</dbReference>
<dbReference type="Pfam" id="PF13419">
    <property type="entry name" value="HAD_2"/>
    <property type="match status" value="1"/>
</dbReference>
<dbReference type="InterPro" id="IPR041492">
    <property type="entry name" value="HAD_2"/>
</dbReference>
<dbReference type="RefSeq" id="WP_114296829.1">
    <property type="nucleotide sequence ID" value="NZ_QPJT01000005.1"/>
</dbReference>
<dbReference type="PANTHER" id="PTHR43885">
    <property type="entry name" value="HALOACID DEHALOGENASE-LIKE HYDROLASE"/>
    <property type="match status" value="1"/>
</dbReference>
<name>A0A369BCH6_9FIRM</name>
<dbReference type="Proteomes" id="UP000253034">
    <property type="component" value="Unassembled WGS sequence"/>
</dbReference>
<dbReference type="InterPro" id="IPR023198">
    <property type="entry name" value="PGP-like_dom2"/>
</dbReference>